<dbReference type="RefSeq" id="XP_040692069.1">
    <property type="nucleotide sequence ID" value="XM_040830282.1"/>
</dbReference>
<protein>
    <submittedName>
        <fullName evidence="1">Uncharacterized protein</fullName>
    </submittedName>
</protein>
<accession>A0A1L9RU35</accession>
<keyword evidence="2" id="KW-1185">Reference proteome</keyword>
<organism evidence="1 2">
    <name type="scientific">Aspergillus wentii DTO 134E9</name>
    <dbReference type="NCBI Taxonomy" id="1073089"/>
    <lineage>
        <taxon>Eukaryota</taxon>
        <taxon>Fungi</taxon>
        <taxon>Dikarya</taxon>
        <taxon>Ascomycota</taxon>
        <taxon>Pezizomycotina</taxon>
        <taxon>Eurotiomycetes</taxon>
        <taxon>Eurotiomycetidae</taxon>
        <taxon>Eurotiales</taxon>
        <taxon>Aspergillaceae</taxon>
        <taxon>Aspergillus</taxon>
        <taxon>Aspergillus subgen. Cremei</taxon>
    </lineage>
</organism>
<dbReference type="EMBL" id="KV878210">
    <property type="protein sequence ID" value="OJJ38393.1"/>
    <property type="molecule type" value="Genomic_DNA"/>
</dbReference>
<sequence>MTVRYDLFCGDTKHPDARFISETLIDLVKKKIQELEGFDLGGSFSTDGDISNRLLEHIKAHAKLERIQGTEIYPAKVQPRESRIFQQADQICKELDCQSANQNLAW</sequence>
<name>A0A1L9RU35_ASPWE</name>
<gene>
    <name evidence="1" type="ORF">ASPWEDRAFT_168305</name>
</gene>
<dbReference type="Proteomes" id="UP000184383">
    <property type="component" value="Unassembled WGS sequence"/>
</dbReference>
<proteinExistence type="predicted"/>
<evidence type="ECO:0000313" key="1">
    <source>
        <dbReference type="EMBL" id="OJJ38393.1"/>
    </source>
</evidence>
<dbReference type="STRING" id="1073089.A0A1L9RU35"/>
<dbReference type="AlphaFoldDB" id="A0A1L9RU35"/>
<dbReference type="GeneID" id="63746130"/>
<dbReference type="VEuPathDB" id="FungiDB:ASPWEDRAFT_168305"/>
<evidence type="ECO:0000313" key="2">
    <source>
        <dbReference type="Proteomes" id="UP000184383"/>
    </source>
</evidence>
<dbReference type="OrthoDB" id="426882at2759"/>
<reference evidence="2" key="1">
    <citation type="journal article" date="2017" name="Genome Biol.">
        <title>Comparative genomics reveals high biological diversity and specific adaptations in the industrially and medically important fungal genus Aspergillus.</title>
        <authorList>
            <person name="de Vries R.P."/>
            <person name="Riley R."/>
            <person name="Wiebenga A."/>
            <person name="Aguilar-Osorio G."/>
            <person name="Amillis S."/>
            <person name="Uchima C.A."/>
            <person name="Anderluh G."/>
            <person name="Asadollahi M."/>
            <person name="Askin M."/>
            <person name="Barry K."/>
            <person name="Battaglia E."/>
            <person name="Bayram O."/>
            <person name="Benocci T."/>
            <person name="Braus-Stromeyer S.A."/>
            <person name="Caldana C."/>
            <person name="Canovas D."/>
            <person name="Cerqueira G.C."/>
            <person name="Chen F."/>
            <person name="Chen W."/>
            <person name="Choi C."/>
            <person name="Clum A."/>
            <person name="Dos Santos R.A."/>
            <person name="Damasio A.R."/>
            <person name="Diallinas G."/>
            <person name="Emri T."/>
            <person name="Fekete E."/>
            <person name="Flipphi M."/>
            <person name="Freyberg S."/>
            <person name="Gallo A."/>
            <person name="Gournas C."/>
            <person name="Habgood R."/>
            <person name="Hainaut M."/>
            <person name="Harispe M.L."/>
            <person name="Henrissat B."/>
            <person name="Hilden K.S."/>
            <person name="Hope R."/>
            <person name="Hossain A."/>
            <person name="Karabika E."/>
            <person name="Karaffa L."/>
            <person name="Karanyi Z."/>
            <person name="Krasevec N."/>
            <person name="Kuo A."/>
            <person name="Kusch H."/>
            <person name="LaButti K."/>
            <person name="Lagendijk E.L."/>
            <person name="Lapidus A."/>
            <person name="Levasseur A."/>
            <person name="Lindquist E."/>
            <person name="Lipzen A."/>
            <person name="Logrieco A.F."/>
            <person name="MacCabe A."/>
            <person name="Maekelae M.R."/>
            <person name="Malavazi I."/>
            <person name="Melin P."/>
            <person name="Meyer V."/>
            <person name="Mielnichuk N."/>
            <person name="Miskei M."/>
            <person name="Molnar A.P."/>
            <person name="Mule G."/>
            <person name="Ngan C.Y."/>
            <person name="Orejas M."/>
            <person name="Orosz E."/>
            <person name="Ouedraogo J.P."/>
            <person name="Overkamp K.M."/>
            <person name="Park H.-S."/>
            <person name="Perrone G."/>
            <person name="Piumi F."/>
            <person name="Punt P.J."/>
            <person name="Ram A.F."/>
            <person name="Ramon A."/>
            <person name="Rauscher S."/>
            <person name="Record E."/>
            <person name="Riano-Pachon D.M."/>
            <person name="Robert V."/>
            <person name="Roehrig J."/>
            <person name="Ruller R."/>
            <person name="Salamov A."/>
            <person name="Salih N.S."/>
            <person name="Samson R.A."/>
            <person name="Sandor E."/>
            <person name="Sanguinetti M."/>
            <person name="Schuetze T."/>
            <person name="Sepcic K."/>
            <person name="Shelest E."/>
            <person name="Sherlock G."/>
            <person name="Sophianopoulou V."/>
            <person name="Squina F.M."/>
            <person name="Sun H."/>
            <person name="Susca A."/>
            <person name="Todd R.B."/>
            <person name="Tsang A."/>
            <person name="Unkles S.E."/>
            <person name="van de Wiele N."/>
            <person name="van Rossen-Uffink D."/>
            <person name="Oliveira J.V."/>
            <person name="Vesth T.C."/>
            <person name="Visser J."/>
            <person name="Yu J.-H."/>
            <person name="Zhou M."/>
            <person name="Andersen M.R."/>
            <person name="Archer D.B."/>
            <person name="Baker S.E."/>
            <person name="Benoit I."/>
            <person name="Brakhage A.A."/>
            <person name="Braus G.H."/>
            <person name="Fischer R."/>
            <person name="Frisvad J.C."/>
            <person name="Goldman G.H."/>
            <person name="Houbraken J."/>
            <person name="Oakley B."/>
            <person name="Pocsi I."/>
            <person name="Scazzocchio C."/>
            <person name="Seiboth B."/>
            <person name="vanKuyk P.A."/>
            <person name="Wortman J."/>
            <person name="Dyer P.S."/>
            <person name="Grigoriev I.V."/>
        </authorList>
    </citation>
    <scope>NUCLEOTIDE SEQUENCE [LARGE SCALE GENOMIC DNA]</scope>
    <source>
        <strain evidence="2">DTO 134E9</strain>
    </source>
</reference>